<dbReference type="GO" id="GO:0003723">
    <property type="term" value="F:RNA binding"/>
    <property type="evidence" value="ECO:0007669"/>
    <property type="project" value="InterPro"/>
</dbReference>
<sequence length="363" mass="43024">MGQKIHPLGFRLGITRNYRSQWFSHSTHYPQLLMEDSLIRKVVTKTFPEAKIAEIHIKRCLRVEGARDQTLFQMGLQNLESLIVRIRAQHPEKILGIDFRQRVGVRRCRKLLKEQLQRVRQEYVKRHNYFKKEMVQPVSENQHINIYVSKVFLPDVEASSIANFLVEKFESRKRVRADVKQIIKEFKKDLKEKRWALLRGREHIYTKRCGVAPYSFRHKLARSRRFYRKAKTLFERTGLHLTSLSPLPNNDQDPEIMRPLKRMGVKIQISGRLNGAEIARSLWARKGRVPLQTLNADIDYSYKTARTIYGLIGIKVWVFRQEKKPRLRGEVFFSPSTENPLLLPPNLHDRVRDLMRLKLETFF</sequence>
<dbReference type="RefSeq" id="YP_009105608.1">
    <property type="nucleotide sequence ID" value="NC_025534.1"/>
</dbReference>
<dbReference type="GO" id="GO:0006412">
    <property type="term" value="P:translation"/>
    <property type="evidence" value="ECO:0007669"/>
    <property type="project" value="UniProtKB-UniRule"/>
</dbReference>
<evidence type="ECO:0000256" key="3">
    <source>
        <dbReference type="ARBA" id="ARBA00023274"/>
    </source>
</evidence>
<evidence type="ECO:0000256" key="4">
    <source>
        <dbReference type="ARBA" id="ARBA00035154"/>
    </source>
</evidence>
<feature type="domain" description="Small ribosomal subunit protein uS3 C-terminal" evidence="8">
    <location>
        <begin position="261"/>
        <end position="318"/>
    </location>
</feature>
<evidence type="ECO:0000256" key="7">
    <source>
        <dbReference type="RuleBase" id="RU003626"/>
    </source>
</evidence>
<evidence type="ECO:0000256" key="6">
    <source>
        <dbReference type="RuleBase" id="RU003624"/>
    </source>
</evidence>
<geneLocation type="chloroplast" evidence="9"/>
<dbReference type="GO" id="GO:0022627">
    <property type="term" value="C:cytosolic small ribosomal subunit"/>
    <property type="evidence" value="ECO:0007669"/>
    <property type="project" value="TreeGrafter"/>
</dbReference>
<organism evidence="9">
    <name type="scientific">Xylochloris irregularis</name>
    <dbReference type="NCBI Taxonomy" id="480381"/>
    <lineage>
        <taxon>Eukaryota</taxon>
        <taxon>Viridiplantae</taxon>
        <taxon>Chlorophyta</taxon>
        <taxon>core chlorophytes</taxon>
        <taxon>Trebouxiophyceae</taxon>
        <taxon>Trebouxiophyceae incertae sedis</taxon>
        <taxon>Xylochloris</taxon>
    </lineage>
</organism>
<dbReference type="PROSITE" id="PS00548">
    <property type="entry name" value="RIBOSOMAL_S3"/>
    <property type="match status" value="1"/>
</dbReference>
<evidence type="ECO:0000259" key="8">
    <source>
        <dbReference type="Pfam" id="PF00189"/>
    </source>
</evidence>
<comment type="subcellular location">
    <subcellularLocation>
        <location evidence="5 7">Plastid</location>
        <location evidence="5 7">Chloroplast</location>
    </subcellularLocation>
</comment>
<dbReference type="HAMAP" id="MF_01309_B">
    <property type="entry name" value="Ribosomal_uS3_B"/>
    <property type="match status" value="1"/>
</dbReference>
<dbReference type="Pfam" id="PF00189">
    <property type="entry name" value="Ribosomal_S3_C"/>
    <property type="match status" value="1"/>
</dbReference>
<dbReference type="PANTHER" id="PTHR11760">
    <property type="entry name" value="30S/40S RIBOSOMAL PROTEIN S3"/>
    <property type="match status" value="1"/>
</dbReference>
<keyword evidence="7 9" id="KW-0934">Plastid</keyword>
<evidence type="ECO:0000256" key="1">
    <source>
        <dbReference type="ARBA" id="ARBA00010761"/>
    </source>
</evidence>
<dbReference type="InterPro" id="IPR057258">
    <property type="entry name" value="Ribosomal_uS3"/>
</dbReference>
<dbReference type="PANTHER" id="PTHR11760:SF19">
    <property type="entry name" value="SMALL RIBOSOMAL SUBUNIT PROTEIN US3C"/>
    <property type="match status" value="1"/>
</dbReference>
<comment type="subunit">
    <text evidence="5 7">Part of the 30S ribosomal subunit.</text>
</comment>
<dbReference type="Gene3D" id="3.30.1140.32">
    <property type="entry name" value="Ribosomal protein S3, C-terminal domain"/>
    <property type="match status" value="1"/>
</dbReference>
<dbReference type="GO" id="GO:0003735">
    <property type="term" value="F:structural constituent of ribosome"/>
    <property type="evidence" value="ECO:0007669"/>
    <property type="project" value="InterPro"/>
</dbReference>
<keyword evidence="2 5" id="KW-0689">Ribosomal protein</keyword>
<dbReference type="GO" id="GO:0009507">
    <property type="term" value="C:chloroplast"/>
    <property type="evidence" value="ECO:0007669"/>
    <property type="project" value="UniProtKB-SubCell"/>
</dbReference>
<keyword evidence="3 5" id="KW-0687">Ribonucleoprotein</keyword>
<dbReference type="InterPro" id="IPR005704">
    <property type="entry name" value="Ribosomal_uS3_bac-typ"/>
</dbReference>
<gene>
    <name evidence="5 9" type="primary">rps3</name>
</gene>
<accession>A0A097KMD9</accession>
<evidence type="ECO:0000256" key="5">
    <source>
        <dbReference type="HAMAP-Rule" id="MF_01309"/>
    </source>
</evidence>
<name>A0A097KMD9_9CHLO</name>
<dbReference type="AlphaFoldDB" id="A0A097KMD9"/>
<dbReference type="GeneID" id="22159592"/>
<proteinExistence type="inferred from homology"/>
<dbReference type="InterPro" id="IPR001351">
    <property type="entry name" value="Ribosomal_uS3_C"/>
</dbReference>
<dbReference type="InterPro" id="IPR009019">
    <property type="entry name" value="KH_sf_prok-type"/>
</dbReference>
<dbReference type="SUPFAM" id="SSF54821">
    <property type="entry name" value="Ribosomal protein S3 C-terminal domain"/>
    <property type="match status" value="1"/>
</dbReference>
<dbReference type="CDD" id="cd02412">
    <property type="entry name" value="KH-II_30S_S3"/>
    <property type="match status" value="1"/>
</dbReference>
<dbReference type="InterPro" id="IPR036419">
    <property type="entry name" value="Ribosomal_S3_C_sf"/>
</dbReference>
<protein>
    <recommendedName>
        <fullName evidence="4 5">Small ribosomal subunit protein uS3c</fullName>
    </recommendedName>
</protein>
<reference evidence="9" key="1">
    <citation type="journal article" date="2014" name="BMC Evol. Biol.">
        <title>Chloroplast phylogenomic analysis resolves deep-level relationships within the green algal class Trebouxiophyceae.</title>
        <authorList>
            <person name="Lemieux C."/>
            <person name="Otis C."/>
            <person name="Turmel M."/>
        </authorList>
    </citation>
    <scope>NUCLEOTIDE SEQUENCE</scope>
</reference>
<evidence type="ECO:0000313" key="9">
    <source>
        <dbReference type="EMBL" id="AIT94349.1"/>
    </source>
</evidence>
<dbReference type="InterPro" id="IPR015946">
    <property type="entry name" value="KH_dom-like_a/b"/>
</dbReference>
<dbReference type="SUPFAM" id="SSF54814">
    <property type="entry name" value="Prokaryotic type KH domain (KH-domain type II)"/>
    <property type="match status" value="1"/>
</dbReference>
<comment type="similarity">
    <text evidence="1 5 6">Belongs to the universal ribosomal protein uS3 family.</text>
</comment>
<evidence type="ECO:0000256" key="2">
    <source>
        <dbReference type="ARBA" id="ARBA00022980"/>
    </source>
</evidence>
<keyword evidence="7 9" id="KW-0150">Chloroplast</keyword>
<dbReference type="InterPro" id="IPR018280">
    <property type="entry name" value="Ribosomal_uS3_CS"/>
</dbReference>
<dbReference type="Gene3D" id="3.30.300.20">
    <property type="match status" value="1"/>
</dbReference>
<dbReference type="EMBL" id="KM462872">
    <property type="protein sequence ID" value="AIT94349.1"/>
    <property type="molecule type" value="Genomic_DNA"/>
</dbReference>